<accession>A0A0D7ARZ1</accession>
<keyword evidence="2" id="KW-1185">Reference proteome</keyword>
<dbReference type="EMBL" id="KN881275">
    <property type="protein sequence ID" value="KIY60770.1"/>
    <property type="molecule type" value="Genomic_DNA"/>
</dbReference>
<evidence type="ECO:0000313" key="2">
    <source>
        <dbReference type="Proteomes" id="UP000054007"/>
    </source>
</evidence>
<protein>
    <submittedName>
        <fullName evidence="1">Uncharacterized protein</fullName>
    </submittedName>
</protein>
<name>A0A0D7ARZ1_9AGAR</name>
<reference evidence="1 2" key="1">
    <citation type="journal article" date="2015" name="Fungal Genet. Biol.">
        <title>Evolution of novel wood decay mechanisms in Agaricales revealed by the genome sequences of Fistulina hepatica and Cylindrobasidium torrendii.</title>
        <authorList>
            <person name="Floudas D."/>
            <person name="Held B.W."/>
            <person name="Riley R."/>
            <person name="Nagy L.G."/>
            <person name="Koehler G."/>
            <person name="Ransdell A.S."/>
            <person name="Younus H."/>
            <person name="Chow J."/>
            <person name="Chiniquy J."/>
            <person name="Lipzen A."/>
            <person name="Tritt A."/>
            <person name="Sun H."/>
            <person name="Haridas S."/>
            <person name="LaButti K."/>
            <person name="Ohm R.A."/>
            <person name="Kues U."/>
            <person name="Blanchette R.A."/>
            <person name="Grigoriev I.V."/>
            <person name="Minto R.E."/>
            <person name="Hibbett D.S."/>
        </authorList>
    </citation>
    <scope>NUCLEOTIDE SEQUENCE [LARGE SCALE GENOMIC DNA]</scope>
    <source>
        <strain evidence="1 2">FP15055 ss-10</strain>
    </source>
</reference>
<dbReference type="OrthoDB" id="2683861at2759"/>
<sequence length="163" mass="18436">MTALPKGTGAAERPKILSSWMQKGYLKKTKGGLDATHANMLVLEPENLKTHVQSFNAWWKFLQPEWREETAVEAYTGSDFGVLNTRGQTGWILIVACLWWWGTTLAGAEDSSTQAKGDWRKALTDTLKMLRLDSVSYQEYMLIPKACASHFGVWLFWYSAKKG</sequence>
<organism evidence="1 2">
    <name type="scientific">Cylindrobasidium torrendii FP15055 ss-10</name>
    <dbReference type="NCBI Taxonomy" id="1314674"/>
    <lineage>
        <taxon>Eukaryota</taxon>
        <taxon>Fungi</taxon>
        <taxon>Dikarya</taxon>
        <taxon>Basidiomycota</taxon>
        <taxon>Agaricomycotina</taxon>
        <taxon>Agaricomycetes</taxon>
        <taxon>Agaricomycetidae</taxon>
        <taxon>Agaricales</taxon>
        <taxon>Marasmiineae</taxon>
        <taxon>Physalacriaceae</taxon>
        <taxon>Cylindrobasidium</taxon>
    </lineage>
</organism>
<evidence type="ECO:0000313" key="1">
    <source>
        <dbReference type="EMBL" id="KIY60770.1"/>
    </source>
</evidence>
<proteinExistence type="predicted"/>
<gene>
    <name evidence="1" type="ORF">CYLTODRAFT_447940</name>
</gene>
<dbReference type="Proteomes" id="UP000054007">
    <property type="component" value="Unassembled WGS sequence"/>
</dbReference>
<dbReference type="AlphaFoldDB" id="A0A0D7ARZ1"/>